<dbReference type="EMBL" id="JACDUR010000013">
    <property type="protein sequence ID" value="MBA2897726.1"/>
    <property type="molecule type" value="Genomic_DNA"/>
</dbReference>
<evidence type="ECO:0008006" key="4">
    <source>
        <dbReference type="Google" id="ProtNLM"/>
    </source>
</evidence>
<feature type="region of interest" description="Disordered" evidence="1">
    <location>
        <begin position="80"/>
        <end position="136"/>
    </location>
</feature>
<protein>
    <recommendedName>
        <fullName evidence="4">TnpV protein</fullName>
    </recommendedName>
</protein>
<sequence length="136" mass="15539">MNRYGRMAQQRWSEHQPEELAQLANPASYFTALGEEMATQIDMMAEQMAGEDPPQESYLEKVGRLQAARMRAEELVLSEMLPTIEEPTLDSSQESSQESDQEMTASQRPWTPLVVTADHPSFPEIHENYQNLNQPQ</sequence>
<evidence type="ECO:0000313" key="3">
    <source>
        <dbReference type="Proteomes" id="UP000530928"/>
    </source>
</evidence>
<evidence type="ECO:0000313" key="2">
    <source>
        <dbReference type="EMBL" id="MBA2897726.1"/>
    </source>
</evidence>
<reference evidence="2 3" key="1">
    <citation type="submission" date="2020-07" db="EMBL/GenBank/DDBJ databases">
        <title>Genomic Encyclopedia of Type Strains, Phase IV (KMG-IV): sequencing the most valuable type-strain genomes for metagenomic binning, comparative biology and taxonomic classification.</title>
        <authorList>
            <person name="Goeker M."/>
        </authorList>
    </citation>
    <scope>NUCLEOTIDE SEQUENCE [LARGE SCALE GENOMIC DNA]</scope>
    <source>
        <strain evidence="2 3">DSM 45533</strain>
    </source>
</reference>
<dbReference type="RefSeq" id="WP_181616414.1">
    <property type="nucleotide sequence ID" value="NZ_BAABAM010000015.1"/>
</dbReference>
<organism evidence="2 3">
    <name type="scientific">Nonomuraea soli</name>
    <dbReference type="NCBI Taxonomy" id="1032476"/>
    <lineage>
        <taxon>Bacteria</taxon>
        <taxon>Bacillati</taxon>
        <taxon>Actinomycetota</taxon>
        <taxon>Actinomycetes</taxon>
        <taxon>Streptosporangiales</taxon>
        <taxon>Streptosporangiaceae</taxon>
        <taxon>Nonomuraea</taxon>
    </lineage>
</organism>
<comment type="caution">
    <text evidence="2">The sequence shown here is derived from an EMBL/GenBank/DDBJ whole genome shotgun (WGS) entry which is preliminary data.</text>
</comment>
<keyword evidence="3" id="KW-1185">Reference proteome</keyword>
<accession>A0A7W0CUU6</accession>
<name>A0A7W0CUU6_9ACTN</name>
<evidence type="ECO:0000256" key="1">
    <source>
        <dbReference type="SAM" id="MobiDB-lite"/>
    </source>
</evidence>
<gene>
    <name evidence="2" type="ORF">HNR30_009132</name>
</gene>
<proteinExistence type="predicted"/>
<dbReference type="Proteomes" id="UP000530928">
    <property type="component" value="Unassembled WGS sequence"/>
</dbReference>
<dbReference type="AlphaFoldDB" id="A0A7W0CUU6"/>